<sequence>MQALQQHGIHPVVTLYHWDLPEALEQQGGWRNASIVDAFTQYAGTCFAHFGPYVKLWITINEPFVISWLGHGLGIHAPGRCSSRSQCPEGDSATEPYLVAHHLLLSHAKAYQLFQDVYKSKLNTKIGISLNSDWIEPWRADSDLDKEAAQRYLDFSLGWFADPIFFGDYPASMKHVAALPVFTEEQKSLLKGSTDFFGLNHYTSSYAIHGRSPGQYGWANDSDVTPTQIGVDNKTIGTPSGCSWLFVVPQGFRKLLNYIKNRYNNTDIFVTENGVSVPGEASMPMSEALSDKFRSSYLNDYMNQMLLALEDGVRVKGYFIWSLMDNFEWADGYEVRFGLYYVDYTNNRTRLPKESLSFLKAYITDYTEPEWRWLWLLFGIPSLAVLGIIGYCVWRDRISESKYNIVDS</sequence>
<dbReference type="GO" id="GO:0005975">
    <property type="term" value="P:carbohydrate metabolic process"/>
    <property type="evidence" value="ECO:0007669"/>
    <property type="project" value="InterPro"/>
</dbReference>
<keyword evidence="7" id="KW-0472">Membrane</keyword>
<dbReference type="GO" id="GO:0008422">
    <property type="term" value="F:beta-glucosidase activity"/>
    <property type="evidence" value="ECO:0007669"/>
    <property type="project" value="TreeGrafter"/>
</dbReference>
<dbReference type="InterPro" id="IPR017853">
    <property type="entry name" value="GH"/>
</dbReference>
<evidence type="ECO:0000256" key="3">
    <source>
        <dbReference type="ARBA" id="ARBA00022801"/>
    </source>
</evidence>
<evidence type="ECO:0000256" key="6">
    <source>
        <dbReference type="RuleBase" id="RU003690"/>
    </source>
</evidence>
<keyword evidence="7" id="KW-1133">Transmembrane helix</keyword>
<dbReference type="Pfam" id="PF00232">
    <property type="entry name" value="Glyco_hydro_1"/>
    <property type="match status" value="1"/>
</dbReference>
<dbReference type="PANTHER" id="PTHR10353:SF36">
    <property type="entry name" value="LP05116P"/>
    <property type="match status" value="1"/>
</dbReference>
<organism evidence="8">
    <name type="scientific">Arcella intermedia</name>
    <dbReference type="NCBI Taxonomy" id="1963864"/>
    <lineage>
        <taxon>Eukaryota</taxon>
        <taxon>Amoebozoa</taxon>
        <taxon>Tubulinea</taxon>
        <taxon>Elardia</taxon>
        <taxon>Arcellinida</taxon>
        <taxon>Sphaerothecina</taxon>
        <taxon>Arcellidae</taxon>
        <taxon>Arcella</taxon>
    </lineage>
</organism>
<evidence type="ECO:0000256" key="2">
    <source>
        <dbReference type="ARBA" id="ARBA00012744"/>
    </source>
</evidence>
<dbReference type="EC" id="3.2.1.21" evidence="2"/>
<dbReference type="InterPro" id="IPR018120">
    <property type="entry name" value="Glyco_hydro_1_AS"/>
</dbReference>
<dbReference type="EMBL" id="GIBP01002060">
    <property type="protein sequence ID" value="NDV31029.1"/>
    <property type="molecule type" value="Transcribed_RNA"/>
</dbReference>
<keyword evidence="4" id="KW-0326">Glycosidase</keyword>
<evidence type="ECO:0000313" key="8">
    <source>
        <dbReference type="EMBL" id="NDV31029.1"/>
    </source>
</evidence>
<dbReference type="PRINTS" id="PR00131">
    <property type="entry name" value="GLHYDRLASE1"/>
</dbReference>
<proteinExistence type="inferred from homology"/>
<dbReference type="AlphaFoldDB" id="A0A6B2L265"/>
<keyword evidence="3" id="KW-0378">Hydrolase</keyword>
<dbReference type="Gene3D" id="3.20.20.80">
    <property type="entry name" value="Glycosidases"/>
    <property type="match status" value="1"/>
</dbReference>
<name>A0A6B2L265_9EUKA</name>
<accession>A0A6B2L265</accession>
<keyword evidence="7" id="KW-0812">Transmembrane</keyword>
<feature type="transmembrane region" description="Helical" evidence="7">
    <location>
        <begin position="373"/>
        <end position="394"/>
    </location>
</feature>
<dbReference type="InterPro" id="IPR001360">
    <property type="entry name" value="Glyco_hydro_1"/>
</dbReference>
<comment type="similarity">
    <text evidence="1 6">Belongs to the glycosyl hydrolase 1 family.</text>
</comment>
<evidence type="ECO:0000256" key="1">
    <source>
        <dbReference type="ARBA" id="ARBA00010838"/>
    </source>
</evidence>
<evidence type="ECO:0000256" key="5">
    <source>
        <dbReference type="PROSITE-ProRule" id="PRU10055"/>
    </source>
</evidence>
<reference evidence="8" key="1">
    <citation type="journal article" date="2020" name="J. Eukaryot. Microbiol.">
        <title>De novo Sequencing, Assembly and Annotation of the Transcriptome for the Free-Living Testate Amoeba Arcella intermedia.</title>
        <authorList>
            <person name="Ribeiro G.M."/>
            <person name="Porfirio-Sousa A.L."/>
            <person name="Maurer-Alcala X.X."/>
            <person name="Katz L.A."/>
            <person name="Lahr D.J.G."/>
        </authorList>
    </citation>
    <scope>NUCLEOTIDE SEQUENCE</scope>
</reference>
<dbReference type="PANTHER" id="PTHR10353">
    <property type="entry name" value="GLYCOSYL HYDROLASE"/>
    <property type="match status" value="1"/>
</dbReference>
<protein>
    <recommendedName>
        <fullName evidence="2">beta-glucosidase</fullName>
        <ecNumber evidence="2">3.2.1.21</ecNumber>
    </recommendedName>
</protein>
<evidence type="ECO:0000256" key="4">
    <source>
        <dbReference type="ARBA" id="ARBA00023295"/>
    </source>
</evidence>
<dbReference type="SUPFAM" id="SSF51445">
    <property type="entry name" value="(Trans)glycosidases"/>
    <property type="match status" value="1"/>
</dbReference>
<dbReference type="PROSITE" id="PS00572">
    <property type="entry name" value="GLYCOSYL_HYDROL_F1_1"/>
    <property type="match status" value="1"/>
</dbReference>
<evidence type="ECO:0000256" key="7">
    <source>
        <dbReference type="SAM" id="Phobius"/>
    </source>
</evidence>
<feature type="active site" description="Nucleophile" evidence="5">
    <location>
        <position position="272"/>
    </location>
</feature>